<dbReference type="GO" id="GO:0042407">
    <property type="term" value="P:cristae formation"/>
    <property type="evidence" value="ECO:0007669"/>
    <property type="project" value="InterPro"/>
</dbReference>
<evidence type="ECO:0000313" key="2">
    <source>
        <dbReference type="EMBL" id="KAF4072785.1"/>
    </source>
</evidence>
<organism evidence="2 3">
    <name type="scientific">Ameiurus melas</name>
    <name type="common">Black bullhead</name>
    <name type="synonym">Silurus melas</name>
    <dbReference type="NCBI Taxonomy" id="219545"/>
    <lineage>
        <taxon>Eukaryota</taxon>
        <taxon>Metazoa</taxon>
        <taxon>Chordata</taxon>
        <taxon>Craniata</taxon>
        <taxon>Vertebrata</taxon>
        <taxon>Euteleostomi</taxon>
        <taxon>Actinopterygii</taxon>
        <taxon>Neopterygii</taxon>
        <taxon>Teleostei</taxon>
        <taxon>Ostariophysi</taxon>
        <taxon>Siluriformes</taxon>
        <taxon>Ictaluridae</taxon>
        <taxon>Ameiurus</taxon>
    </lineage>
</organism>
<sequence length="221" mass="24380">KTWEATKTFSDSRHCLVWPLDGDEAHRRSRTHRGTAVKKSENMYKFGGAAGFCAALAAMASSSSDTEKPKEEINIDELSLYTTPQQKFHYVEPEKGTMEENVTTLRNMAEPYITWCQKTTDSAEQKVEGVYGVLKPKLDRTVQVLPGSLLSITTRLMAVGASMYYPQQAAVIAKSSGDAVYEFTLQAYVTVETLIKGKPAVKPGEKARNAEEKPTSSDTKA</sequence>
<gene>
    <name evidence="2" type="ORF">AMELA_G00251510</name>
</gene>
<dbReference type="GO" id="GO:0061617">
    <property type="term" value="C:MICOS complex"/>
    <property type="evidence" value="ECO:0007669"/>
    <property type="project" value="InterPro"/>
</dbReference>
<feature type="compositionally biased region" description="Basic and acidic residues" evidence="1">
    <location>
        <begin position="203"/>
        <end position="221"/>
    </location>
</feature>
<evidence type="ECO:0000256" key="1">
    <source>
        <dbReference type="SAM" id="MobiDB-lite"/>
    </source>
</evidence>
<proteinExistence type="predicted"/>
<feature type="region of interest" description="Disordered" evidence="1">
    <location>
        <begin position="200"/>
        <end position="221"/>
    </location>
</feature>
<protein>
    <recommendedName>
        <fullName evidence="4">MICOS complex subunit</fullName>
    </recommendedName>
</protein>
<reference evidence="2 3" key="1">
    <citation type="submission" date="2020-02" db="EMBL/GenBank/DDBJ databases">
        <title>A chromosome-scale genome assembly of the black bullhead catfish (Ameiurus melas).</title>
        <authorList>
            <person name="Wen M."/>
            <person name="Zham M."/>
            <person name="Cabau C."/>
            <person name="Klopp C."/>
            <person name="Donnadieu C."/>
            <person name="Roques C."/>
            <person name="Bouchez O."/>
            <person name="Lampietro C."/>
            <person name="Jouanno E."/>
            <person name="Herpin A."/>
            <person name="Louis A."/>
            <person name="Berthelot C."/>
            <person name="Parey E."/>
            <person name="Roest-Crollius H."/>
            <person name="Braasch I."/>
            <person name="Postlethwait J."/>
            <person name="Robinson-Rechavi M."/>
            <person name="Echchiki A."/>
            <person name="Begum T."/>
            <person name="Montfort J."/>
            <person name="Schartl M."/>
            <person name="Bobe J."/>
            <person name="Guiguen Y."/>
        </authorList>
    </citation>
    <scope>NUCLEOTIDE SEQUENCE [LARGE SCALE GENOMIC DNA]</scope>
    <source>
        <strain evidence="2">M_S1</strain>
        <tissue evidence="2">Blood</tissue>
    </source>
</reference>
<accession>A0A7J5ZQA6</accession>
<dbReference type="EMBL" id="JAAGNN010000024">
    <property type="protein sequence ID" value="KAF4072785.1"/>
    <property type="molecule type" value="Genomic_DNA"/>
</dbReference>
<name>A0A7J5ZQA6_AMEME</name>
<keyword evidence="3" id="KW-1185">Reference proteome</keyword>
<dbReference type="Proteomes" id="UP000593565">
    <property type="component" value="Unassembled WGS sequence"/>
</dbReference>
<comment type="caution">
    <text evidence="2">The sequence shown here is derived from an EMBL/GenBank/DDBJ whole genome shotgun (WGS) entry which is preliminary data.</text>
</comment>
<dbReference type="InterPro" id="IPR033182">
    <property type="entry name" value="MIC26/MIC27_animal"/>
</dbReference>
<dbReference type="PANTHER" id="PTHR14564">
    <property type="entry name" value="MICOS COMPLEX SUBUNIT MIC26 / MIC27 FAMILY MEMBER"/>
    <property type="match status" value="1"/>
</dbReference>
<evidence type="ECO:0000313" key="3">
    <source>
        <dbReference type="Proteomes" id="UP000593565"/>
    </source>
</evidence>
<dbReference type="AlphaFoldDB" id="A0A7J5ZQA6"/>
<feature type="non-terminal residue" evidence="2">
    <location>
        <position position="1"/>
    </location>
</feature>
<evidence type="ECO:0008006" key="4">
    <source>
        <dbReference type="Google" id="ProtNLM"/>
    </source>
</evidence>